<dbReference type="Proteomes" id="UP001061298">
    <property type="component" value="Chromosome"/>
</dbReference>
<gene>
    <name evidence="1" type="ORF">N8I84_05105</name>
</gene>
<sequence>MTTGALARVIRSAAARRPDAERCDLCGADVEPEHRHLYDTGQEEVLCACRPCSLLFMEEEASEGRYRLVPRRRVRLPEVGTRELGVPVGLAFFVRHSDGTVSAHYPSPAGATRWEADAGAWREVVARCPPLAGLVPEVEALLVNTARSAKHHWIVPVDDCFRMVALVRREWRGLSGGSRVWPAIERFFAELTEQPQDPARS</sequence>
<dbReference type="EMBL" id="CP106793">
    <property type="protein sequence ID" value="UXY18172.1"/>
    <property type="molecule type" value="Genomic_DNA"/>
</dbReference>
<protein>
    <submittedName>
        <fullName evidence="1">DUF5947 family protein</fullName>
    </submittedName>
</protein>
<dbReference type="Pfam" id="PF19372">
    <property type="entry name" value="DUF5947"/>
    <property type="match status" value="1"/>
</dbReference>
<name>A0ABY6DV00_9ACTN</name>
<evidence type="ECO:0000313" key="1">
    <source>
        <dbReference type="EMBL" id="UXY18172.1"/>
    </source>
</evidence>
<reference evidence="1" key="1">
    <citation type="submission" date="2022-10" db="EMBL/GenBank/DDBJ databases">
        <authorList>
            <person name="Mo P."/>
        </authorList>
    </citation>
    <scope>NUCLEOTIDE SEQUENCE</scope>
    <source>
        <strain evidence="1">HUAS 13-4</strain>
    </source>
</reference>
<proteinExistence type="predicted"/>
<accession>A0ABY6DV00</accession>
<organism evidence="1 2">
    <name type="scientific">Streptomyces cynarae</name>
    <dbReference type="NCBI Taxonomy" id="2981134"/>
    <lineage>
        <taxon>Bacteria</taxon>
        <taxon>Bacillati</taxon>
        <taxon>Actinomycetota</taxon>
        <taxon>Actinomycetes</taxon>
        <taxon>Kitasatosporales</taxon>
        <taxon>Streptomycetaceae</taxon>
        <taxon>Streptomyces</taxon>
    </lineage>
</organism>
<dbReference type="RefSeq" id="WP_263228407.1">
    <property type="nucleotide sequence ID" value="NZ_CP106793.1"/>
</dbReference>
<keyword evidence="2" id="KW-1185">Reference proteome</keyword>
<dbReference type="InterPro" id="IPR045991">
    <property type="entry name" value="DUF5947"/>
</dbReference>
<evidence type="ECO:0000313" key="2">
    <source>
        <dbReference type="Proteomes" id="UP001061298"/>
    </source>
</evidence>